<comment type="caution">
    <text evidence="2">The sequence shown here is derived from an EMBL/GenBank/DDBJ whole genome shotgun (WGS) entry which is preliminary data.</text>
</comment>
<feature type="region of interest" description="Disordered" evidence="1">
    <location>
        <begin position="1"/>
        <end position="20"/>
    </location>
</feature>
<keyword evidence="3" id="KW-1185">Reference proteome</keyword>
<protein>
    <submittedName>
        <fullName evidence="2">Uncharacterized protein</fullName>
    </submittedName>
</protein>
<proteinExistence type="predicted"/>
<evidence type="ECO:0000313" key="2">
    <source>
        <dbReference type="EMBL" id="KAK7068817.1"/>
    </source>
</evidence>
<reference evidence="2 3" key="1">
    <citation type="submission" date="2023-11" db="EMBL/GenBank/DDBJ databases">
        <title>Halocaridina rubra genome assembly.</title>
        <authorList>
            <person name="Smith C."/>
        </authorList>
    </citation>
    <scope>NUCLEOTIDE SEQUENCE [LARGE SCALE GENOMIC DNA]</scope>
    <source>
        <strain evidence="2">EP-1</strain>
        <tissue evidence="2">Whole</tissue>
    </source>
</reference>
<dbReference type="EMBL" id="JAXCGZ010017113">
    <property type="protein sequence ID" value="KAK7068817.1"/>
    <property type="molecule type" value="Genomic_DNA"/>
</dbReference>
<gene>
    <name evidence="2" type="ORF">SK128_009265</name>
</gene>
<sequence>MITVYHRPTPAPIPFKNPSPENIHNSHGFRYVEDSIIYNEINTQSPSKGNAMNHDEELPWWDGGDCLCDSKGHCRPRVTSLETSIPPRLLHVNGTCGRKASADGTGQKVISFTLFGNNSNYWTGLSQSLPK</sequence>
<dbReference type="Proteomes" id="UP001381693">
    <property type="component" value="Unassembled WGS sequence"/>
</dbReference>
<dbReference type="AlphaFoldDB" id="A0AAN8WMF9"/>
<evidence type="ECO:0000313" key="3">
    <source>
        <dbReference type="Proteomes" id="UP001381693"/>
    </source>
</evidence>
<organism evidence="2 3">
    <name type="scientific">Halocaridina rubra</name>
    <name type="common">Hawaiian red shrimp</name>
    <dbReference type="NCBI Taxonomy" id="373956"/>
    <lineage>
        <taxon>Eukaryota</taxon>
        <taxon>Metazoa</taxon>
        <taxon>Ecdysozoa</taxon>
        <taxon>Arthropoda</taxon>
        <taxon>Crustacea</taxon>
        <taxon>Multicrustacea</taxon>
        <taxon>Malacostraca</taxon>
        <taxon>Eumalacostraca</taxon>
        <taxon>Eucarida</taxon>
        <taxon>Decapoda</taxon>
        <taxon>Pleocyemata</taxon>
        <taxon>Caridea</taxon>
        <taxon>Atyoidea</taxon>
        <taxon>Atyidae</taxon>
        <taxon>Halocaridina</taxon>
    </lineage>
</organism>
<evidence type="ECO:0000256" key="1">
    <source>
        <dbReference type="SAM" id="MobiDB-lite"/>
    </source>
</evidence>
<accession>A0AAN8WMF9</accession>
<name>A0AAN8WMF9_HALRR</name>
<feature type="non-terminal residue" evidence="2">
    <location>
        <position position="131"/>
    </location>
</feature>